<keyword evidence="1" id="KW-0732">Signal</keyword>
<organism evidence="3 4">
    <name type="scientific">Roseibacillus persicicus</name>
    <dbReference type="NCBI Taxonomy" id="454148"/>
    <lineage>
        <taxon>Bacteria</taxon>
        <taxon>Pseudomonadati</taxon>
        <taxon>Verrucomicrobiota</taxon>
        <taxon>Verrucomicrobiia</taxon>
        <taxon>Verrucomicrobiales</taxon>
        <taxon>Verrucomicrobiaceae</taxon>
        <taxon>Roseibacillus</taxon>
    </lineage>
</organism>
<dbReference type="InterPro" id="IPR051043">
    <property type="entry name" value="Sulfatase_Mod_Factor_Kinase"/>
</dbReference>
<evidence type="ECO:0000313" key="3">
    <source>
        <dbReference type="EMBL" id="GHC51828.1"/>
    </source>
</evidence>
<proteinExistence type="predicted"/>
<evidence type="ECO:0000259" key="2">
    <source>
        <dbReference type="Pfam" id="PF03781"/>
    </source>
</evidence>
<feature type="signal peptide" evidence="1">
    <location>
        <begin position="1"/>
        <end position="22"/>
    </location>
</feature>
<name>A0A918TK70_9BACT</name>
<feature type="domain" description="Sulfatase-modifying factor enzyme-like" evidence="2">
    <location>
        <begin position="30"/>
        <end position="356"/>
    </location>
</feature>
<feature type="chain" id="PRO_5037989638" description="Sulfatase-modifying factor enzyme-like domain-containing protein" evidence="1">
    <location>
        <begin position="23"/>
        <end position="360"/>
    </location>
</feature>
<evidence type="ECO:0000313" key="4">
    <source>
        <dbReference type="Proteomes" id="UP000644507"/>
    </source>
</evidence>
<dbReference type="InterPro" id="IPR005532">
    <property type="entry name" value="SUMF_dom"/>
</dbReference>
<reference evidence="3" key="1">
    <citation type="journal article" date="2014" name="Int. J. Syst. Evol. Microbiol.">
        <title>Complete genome sequence of Corynebacterium casei LMG S-19264T (=DSM 44701T), isolated from a smear-ripened cheese.</title>
        <authorList>
            <consortium name="US DOE Joint Genome Institute (JGI-PGF)"/>
            <person name="Walter F."/>
            <person name="Albersmeier A."/>
            <person name="Kalinowski J."/>
            <person name="Ruckert C."/>
        </authorList>
    </citation>
    <scope>NUCLEOTIDE SEQUENCE</scope>
    <source>
        <strain evidence="3">KCTC 12988</strain>
    </source>
</reference>
<gene>
    <name evidence="3" type="ORF">GCM10007100_17620</name>
</gene>
<accession>A0A918TK70</accession>
<comment type="caution">
    <text evidence="3">The sequence shown here is derived from an EMBL/GenBank/DDBJ whole genome shotgun (WGS) entry which is preliminary data.</text>
</comment>
<dbReference type="GO" id="GO:0120147">
    <property type="term" value="F:formylglycine-generating oxidase activity"/>
    <property type="evidence" value="ECO:0007669"/>
    <property type="project" value="TreeGrafter"/>
</dbReference>
<dbReference type="PANTHER" id="PTHR23150:SF19">
    <property type="entry name" value="FORMYLGLYCINE-GENERATING ENZYME"/>
    <property type="match status" value="1"/>
</dbReference>
<dbReference type="RefSeq" id="WP_229809449.1">
    <property type="nucleotide sequence ID" value="NZ_BMXI01000006.1"/>
</dbReference>
<dbReference type="EMBL" id="BMXI01000006">
    <property type="protein sequence ID" value="GHC51828.1"/>
    <property type="molecule type" value="Genomic_DNA"/>
</dbReference>
<sequence length="360" mass="40420">MKFRPLLSLTLASALLPAALFAEEKLAAPEGMVFIPGGTYTRGEDRSLGGTARYPEEKPVHQVTVSSFFIDQTEVTNAQFAKFVEETGYQTQAERGFTKEDFANAPEDQLKAGALVFKAPDGDVEKWQPGAEWQWWQFIPGADWRHPLGPDSNIDDKMDHPVVNVTKEDAEAYCKWAGKRLPTEAEWERAARGEKDHTLFVWGDKPKPDADNWPANTFQGEFPQKNTALDGHAGSAAVKSYPANDFGLYDMAGNVWEICSDVFRPDYYQKFIENPVDDPKGPPLEQAITQPETQQFANGQPIPDEVEVFHPLARLWVTKGGSFLCHHTYCLRYRPAARHYAESLSPTNHTGFRCVKDIPQ</sequence>
<reference evidence="3" key="2">
    <citation type="submission" date="2020-09" db="EMBL/GenBank/DDBJ databases">
        <authorList>
            <person name="Sun Q."/>
            <person name="Kim S."/>
        </authorList>
    </citation>
    <scope>NUCLEOTIDE SEQUENCE</scope>
    <source>
        <strain evidence="3">KCTC 12988</strain>
    </source>
</reference>
<keyword evidence="4" id="KW-1185">Reference proteome</keyword>
<dbReference type="InterPro" id="IPR016187">
    <property type="entry name" value="CTDL_fold"/>
</dbReference>
<dbReference type="AlphaFoldDB" id="A0A918TK70"/>
<dbReference type="PANTHER" id="PTHR23150">
    <property type="entry name" value="SULFATASE MODIFYING FACTOR 1, 2"/>
    <property type="match status" value="1"/>
</dbReference>
<dbReference type="Gene3D" id="3.90.1580.10">
    <property type="entry name" value="paralog of FGE (formylglycine-generating enzyme)"/>
    <property type="match status" value="1"/>
</dbReference>
<evidence type="ECO:0000256" key="1">
    <source>
        <dbReference type="SAM" id="SignalP"/>
    </source>
</evidence>
<protein>
    <recommendedName>
        <fullName evidence="2">Sulfatase-modifying factor enzyme-like domain-containing protein</fullName>
    </recommendedName>
</protein>
<dbReference type="Proteomes" id="UP000644507">
    <property type="component" value="Unassembled WGS sequence"/>
</dbReference>
<dbReference type="SUPFAM" id="SSF56436">
    <property type="entry name" value="C-type lectin-like"/>
    <property type="match status" value="1"/>
</dbReference>
<dbReference type="Pfam" id="PF03781">
    <property type="entry name" value="FGE-sulfatase"/>
    <property type="match status" value="1"/>
</dbReference>
<dbReference type="InterPro" id="IPR042095">
    <property type="entry name" value="SUMF_sf"/>
</dbReference>